<dbReference type="PROSITE" id="PS00333">
    <property type="entry name" value="DNA_LIGASE_A2"/>
    <property type="match status" value="1"/>
</dbReference>
<evidence type="ECO:0000259" key="19">
    <source>
        <dbReference type="PROSITE" id="PS50160"/>
    </source>
</evidence>
<dbReference type="Gene3D" id="3.30.470.30">
    <property type="entry name" value="DNA ligase/mRNA capping enzyme"/>
    <property type="match status" value="1"/>
</dbReference>
<evidence type="ECO:0000256" key="14">
    <source>
        <dbReference type="ARBA" id="ARBA00034003"/>
    </source>
</evidence>
<evidence type="ECO:0000256" key="1">
    <source>
        <dbReference type="ARBA" id="ARBA00004123"/>
    </source>
</evidence>
<dbReference type="Gene3D" id="1.10.3260.10">
    <property type="entry name" value="DNA ligase, ATP-dependent, N-terminal domain"/>
    <property type="match status" value="1"/>
</dbReference>
<comment type="subcellular location">
    <subcellularLocation>
        <location evidence="1">Nucleus</location>
    </subcellularLocation>
</comment>
<keyword evidence="13" id="KW-0131">Cell cycle</keyword>
<keyword evidence="10" id="KW-0233">DNA recombination</keyword>
<feature type="region of interest" description="Disordered" evidence="18">
    <location>
        <begin position="834"/>
        <end position="856"/>
    </location>
</feature>
<dbReference type="FunFam" id="3.30.470.30:FF:000002">
    <property type="entry name" value="DNA ligase"/>
    <property type="match status" value="1"/>
</dbReference>
<dbReference type="PANTHER" id="PTHR45674">
    <property type="entry name" value="DNA LIGASE 1/3 FAMILY MEMBER"/>
    <property type="match status" value="1"/>
</dbReference>
<dbReference type="GO" id="GO:0006281">
    <property type="term" value="P:DNA repair"/>
    <property type="evidence" value="ECO:0007669"/>
    <property type="project" value="UniProtKB-KW"/>
</dbReference>
<dbReference type="Proteomes" id="UP000541558">
    <property type="component" value="Unassembled WGS sequence"/>
</dbReference>
<dbReference type="OrthoDB" id="206088at2759"/>
<comment type="catalytic activity">
    <reaction evidence="14">
        <text>ATP + (deoxyribonucleotide)n-3'-hydroxyl + 5'-phospho-(deoxyribonucleotide)m = (deoxyribonucleotide)n+m + AMP + diphosphate.</text>
        <dbReference type="EC" id="6.5.1.1"/>
    </reaction>
</comment>
<evidence type="ECO:0000256" key="13">
    <source>
        <dbReference type="ARBA" id="ARBA00023306"/>
    </source>
</evidence>
<dbReference type="GO" id="GO:0006310">
    <property type="term" value="P:DNA recombination"/>
    <property type="evidence" value="ECO:0007669"/>
    <property type="project" value="UniProtKB-KW"/>
</dbReference>
<dbReference type="AlphaFoldDB" id="A0A8H5EZB2"/>
<name>A0A8H5EZB2_9AGAR</name>
<dbReference type="EC" id="6.5.1.1" evidence="3"/>
<evidence type="ECO:0000256" key="18">
    <source>
        <dbReference type="SAM" id="MobiDB-lite"/>
    </source>
</evidence>
<sequence>MGRQQTLGSFFEMPKNAKSAPTQQASLKDLWGKKRDKSTASAPPPKEESMDVDTKEEVAEAGPSNAKLRASSPKFKKRRIVASSDEDEPVEKPPQSTPATSTRTSPAPESPREETPSPPPPPASSSKTTAVKGSKLKGKKPVVEEDDDEPVQAKTTAVKAGKRKAPVFEEDDDEEVAPPKPAKGGRLKRKTVLEDEEEEEQVAAALTSDGEDEIDAVESDLEEEGPSAEKVVNSKIAQAALERKPEVDIPGGWKEGQPVPYAALAKAFSLIEGTTKRLEKTAILTAFLILVIERSAKNDHQGLLQAVYLCINRLCPDYMGVELGIGESLLVKAIAESTGRSLAVIKADLKKEGDLGLVAMNSKNSQKTLFKPKPLTLPFVFSKLKEIALTTGNASQAKKVGIITKLLAACQDVEAKYIVRSLEGKLRIGNAERSVLVALAQAAVLAEKERLGKRWSQDKLATRLEQGTEIMKSVYSELPSYDSVIPALLEVGIDGIREKCKLTPGVPLKPMLAKPTKATGRSSTALKAKGLHMSKKYPDLVEQLPKCIKESTQSFVIDAEAVAVDRTTGQLLPFQELSRRKRKDVKVEDIQVRVSLFAFDLLYLNGEPLLQKTLEERRKLLREHFTIVPGEFDFAKSSDSETTDEIQVFLETSVKDGCEGLMVKMLDTPASYYEPSRRSVNWLKLKKDYLAGVGDSLDLVVVGAYFGKGKRTSVYGAFLLACYDSDGEAYQTICKIGTGFSEEFLQQAYDTLKPLEIAQVRGDIKAGGAKPDVWFEPKVVWEVLTADLSLSPIYTAAQGLVEDRGISLRFPRFIRVRDDKDADDATGPEQIAEMYERQSLAQSGSKKKGGDDDGFW</sequence>
<comment type="caution">
    <text evidence="20">The sequence shown here is derived from an EMBL/GenBank/DDBJ whole genome shotgun (WGS) entry which is preliminary data.</text>
</comment>
<evidence type="ECO:0000256" key="5">
    <source>
        <dbReference type="ARBA" id="ARBA00022618"/>
    </source>
</evidence>
<dbReference type="CDD" id="cd07900">
    <property type="entry name" value="Adenylation_DNA_ligase_I_Euk"/>
    <property type="match status" value="1"/>
</dbReference>
<dbReference type="GO" id="GO:0071897">
    <property type="term" value="P:DNA biosynthetic process"/>
    <property type="evidence" value="ECO:0007669"/>
    <property type="project" value="InterPro"/>
</dbReference>
<dbReference type="GO" id="GO:1903461">
    <property type="term" value="P:Okazaki fragment processing involved in mitotic DNA replication"/>
    <property type="evidence" value="ECO:0007669"/>
    <property type="project" value="TreeGrafter"/>
</dbReference>
<dbReference type="InterPro" id="IPR012310">
    <property type="entry name" value="DNA_ligase_ATP-dep_cent"/>
</dbReference>
<evidence type="ECO:0000313" key="20">
    <source>
        <dbReference type="EMBL" id="KAF5317846.1"/>
    </source>
</evidence>
<keyword evidence="8" id="KW-0227">DNA damage</keyword>
<dbReference type="Pfam" id="PF04679">
    <property type="entry name" value="DNA_ligase_A_C"/>
    <property type="match status" value="1"/>
</dbReference>
<keyword evidence="5" id="KW-0132">Cell division</keyword>
<reference evidence="20 21" key="1">
    <citation type="journal article" date="2020" name="ISME J.">
        <title>Uncovering the hidden diversity of litter-decomposition mechanisms in mushroom-forming fungi.</title>
        <authorList>
            <person name="Floudas D."/>
            <person name="Bentzer J."/>
            <person name="Ahren D."/>
            <person name="Johansson T."/>
            <person name="Persson P."/>
            <person name="Tunlid A."/>
        </authorList>
    </citation>
    <scope>NUCLEOTIDE SEQUENCE [LARGE SCALE GENOMIC DNA]</scope>
    <source>
        <strain evidence="20 21">CBS 175.51</strain>
    </source>
</reference>
<protein>
    <recommendedName>
        <fullName evidence="15">DNA ligase 1</fullName>
        <ecNumber evidence="3">6.5.1.1</ecNumber>
    </recommendedName>
    <alternativeName>
        <fullName evidence="16">DNA ligase I</fullName>
    </alternativeName>
</protein>
<evidence type="ECO:0000256" key="15">
    <source>
        <dbReference type="ARBA" id="ARBA00041131"/>
    </source>
</evidence>
<dbReference type="EMBL" id="JAACJK010000200">
    <property type="protein sequence ID" value="KAF5317846.1"/>
    <property type="molecule type" value="Genomic_DNA"/>
</dbReference>
<feature type="domain" description="ATP-dependent DNA ligase family profile" evidence="19">
    <location>
        <begin position="587"/>
        <end position="724"/>
    </location>
</feature>
<dbReference type="InterPro" id="IPR036599">
    <property type="entry name" value="DNA_ligase_N_sf"/>
</dbReference>
<evidence type="ECO:0000256" key="16">
    <source>
        <dbReference type="ARBA" id="ARBA00041666"/>
    </source>
</evidence>
<evidence type="ECO:0000256" key="8">
    <source>
        <dbReference type="ARBA" id="ARBA00022763"/>
    </source>
</evidence>
<dbReference type="SUPFAM" id="SSF117018">
    <property type="entry name" value="ATP-dependent DNA ligase DNA-binding domain"/>
    <property type="match status" value="1"/>
</dbReference>
<evidence type="ECO:0000256" key="17">
    <source>
        <dbReference type="RuleBase" id="RU004196"/>
    </source>
</evidence>
<dbReference type="InterPro" id="IPR050191">
    <property type="entry name" value="ATP-dep_DNA_ligase"/>
</dbReference>
<keyword evidence="11" id="KW-0234">DNA repair</keyword>
<dbReference type="InterPro" id="IPR000977">
    <property type="entry name" value="DNA_ligase_ATP-dep"/>
</dbReference>
<keyword evidence="6" id="KW-0235">DNA replication</keyword>
<comment type="similarity">
    <text evidence="2 17">Belongs to the ATP-dependent DNA ligase family.</text>
</comment>
<dbReference type="FunFam" id="1.10.3260.10:FF:000001">
    <property type="entry name" value="DNA ligase"/>
    <property type="match status" value="1"/>
</dbReference>
<accession>A0A8H5EZB2</accession>
<dbReference type="Gene3D" id="2.40.50.140">
    <property type="entry name" value="Nucleic acid-binding proteins"/>
    <property type="match status" value="1"/>
</dbReference>
<evidence type="ECO:0000256" key="12">
    <source>
        <dbReference type="ARBA" id="ARBA00023242"/>
    </source>
</evidence>
<dbReference type="GO" id="GO:0003677">
    <property type="term" value="F:DNA binding"/>
    <property type="evidence" value="ECO:0007669"/>
    <property type="project" value="InterPro"/>
</dbReference>
<feature type="region of interest" description="Disordered" evidence="18">
    <location>
        <begin position="1"/>
        <end position="197"/>
    </location>
</feature>
<keyword evidence="9" id="KW-0067">ATP-binding</keyword>
<keyword evidence="4" id="KW-0436">Ligase</keyword>
<organism evidence="20 21">
    <name type="scientific">Ephemerocybe angulata</name>
    <dbReference type="NCBI Taxonomy" id="980116"/>
    <lineage>
        <taxon>Eukaryota</taxon>
        <taxon>Fungi</taxon>
        <taxon>Dikarya</taxon>
        <taxon>Basidiomycota</taxon>
        <taxon>Agaricomycotina</taxon>
        <taxon>Agaricomycetes</taxon>
        <taxon>Agaricomycetidae</taxon>
        <taxon>Agaricales</taxon>
        <taxon>Agaricineae</taxon>
        <taxon>Psathyrellaceae</taxon>
        <taxon>Ephemerocybe</taxon>
    </lineage>
</organism>
<dbReference type="InterPro" id="IPR012309">
    <property type="entry name" value="DNA_ligase_ATP-dep_C"/>
</dbReference>
<dbReference type="SUPFAM" id="SSF50249">
    <property type="entry name" value="Nucleic acid-binding proteins"/>
    <property type="match status" value="1"/>
</dbReference>
<dbReference type="FunFam" id="2.40.50.140:FF:000062">
    <property type="entry name" value="DNA ligase"/>
    <property type="match status" value="1"/>
</dbReference>
<evidence type="ECO:0000256" key="7">
    <source>
        <dbReference type="ARBA" id="ARBA00022741"/>
    </source>
</evidence>
<keyword evidence="7" id="KW-0547">Nucleotide-binding</keyword>
<dbReference type="SUPFAM" id="SSF56091">
    <property type="entry name" value="DNA ligase/mRNA capping enzyme, catalytic domain"/>
    <property type="match status" value="1"/>
</dbReference>
<dbReference type="PROSITE" id="PS50160">
    <property type="entry name" value="DNA_LIGASE_A3"/>
    <property type="match status" value="1"/>
</dbReference>
<evidence type="ECO:0000256" key="11">
    <source>
        <dbReference type="ARBA" id="ARBA00023204"/>
    </source>
</evidence>
<evidence type="ECO:0000256" key="3">
    <source>
        <dbReference type="ARBA" id="ARBA00012727"/>
    </source>
</evidence>
<proteinExistence type="inferred from homology"/>
<dbReference type="Pfam" id="PF01068">
    <property type="entry name" value="DNA_ligase_A_M"/>
    <property type="match status" value="1"/>
</dbReference>
<dbReference type="GO" id="GO:0005739">
    <property type="term" value="C:mitochondrion"/>
    <property type="evidence" value="ECO:0007669"/>
    <property type="project" value="TreeGrafter"/>
</dbReference>
<dbReference type="Pfam" id="PF04675">
    <property type="entry name" value="DNA_ligase_A_N"/>
    <property type="match status" value="1"/>
</dbReference>
<dbReference type="InterPro" id="IPR016059">
    <property type="entry name" value="DNA_ligase_ATP-dep_CS"/>
</dbReference>
<keyword evidence="21" id="KW-1185">Reference proteome</keyword>
<dbReference type="GO" id="GO:0003910">
    <property type="term" value="F:DNA ligase (ATP) activity"/>
    <property type="evidence" value="ECO:0007669"/>
    <property type="project" value="UniProtKB-EC"/>
</dbReference>
<dbReference type="PANTHER" id="PTHR45674:SF4">
    <property type="entry name" value="DNA LIGASE 1"/>
    <property type="match status" value="1"/>
</dbReference>
<feature type="compositionally biased region" description="Basic and acidic residues" evidence="18">
    <location>
        <begin position="45"/>
        <end position="58"/>
    </location>
</feature>
<evidence type="ECO:0000256" key="4">
    <source>
        <dbReference type="ARBA" id="ARBA00022598"/>
    </source>
</evidence>
<evidence type="ECO:0000256" key="9">
    <source>
        <dbReference type="ARBA" id="ARBA00022840"/>
    </source>
</evidence>
<evidence type="ECO:0000256" key="10">
    <source>
        <dbReference type="ARBA" id="ARBA00023172"/>
    </source>
</evidence>
<dbReference type="CDD" id="cd07969">
    <property type="entry name" value="OBF_DNA_ligase_I"/>
    <property type="match status" value="1"/>
</dbReference>
<gene>
    <name evidence="20" type="ORF">D9611_014738</name>
</gene>
<evidence type="ECO:0000256" key="6">
    <source>
        <dbReference type="ARBA" id="ARBA00022705"/>
    </source>
</evidence>
<evidence type="ECO:0000313" key="21">
    <source>
        <dbReference type="Proteomes" id="UP000541558"/>
    </source>
</evidence>
<dbReference type="GO" id="GO:0051301">
    <property type="term" value="P:cell division"/>
    <property type="evidence" value="ECO:0007669"/>
    <property type="project" value="UniProtKB-KW"/>
</dbReference>
<dbReference type="InterPro" id="IPR012308">
    <property type="entry name" value="DNA_ligase_ATP-dep_N"/>
</dbReference>
<keyword evidence="12" id="KW-0539">Nucleus</keyword>
<dbReference type="InterPro" id="IPR012340">
    <property type="entry name" value="NA-bd_OB-fold"/>
</dbReference>
<dbReference type="GO" id="GO:0005524">
    <property type="term" value="F:ATP binding"/>
    <property type="evidence" value="ECO:0007669"/>
    <property type="project" value="UniProtKB-KW"/>
</dbReference>
<feature type="compositionally biased region" description="Low complexity" evidence="18">
    <location>
        <begin position="93"/>
        <end position="107"/>
    </location>
</feature>
<dbReference type="GO" id="GO:0005634">
    <property type="term" value="C:nucleus"/>
    <property type="evidence" value="ECO:0007669"/>
    <property type="project" value="UniProtKB-SubCell"/>
</dbReference>
<dbReference type="NCBIfam" id="TIGR00574">
    <property type="entry name" value="dnl1"/>
    <property type="match status" value="1"/>
</dbReference>
<evidence type="ECO:0000256" key="2">
    <source>
        <dbReference type="ARBA" id="ARBA00007572"/>
    </source>
</evidence>